<name>A0A9D7XH03_9BACT</name>
<keyword evidence="1" id="KW-0472">Membrane</keyword>
<reference evidence="3" key="1">
    <citation type="submission" date="2020-10" db="EMBL/GenBank/DDBJ databases">
        <title>Connecting structure to function with the recovery of over 1000 high-quality activated sludge metagenome-assembled genomes encoding full-length rRNA genes using long-read sequencing.</title>
        <authorList>
            <person name="Singleton C.M."/>
            <person name="Petriglieri F."/>
            <person name="Kristensen J.M."/>
            <person name="Kirkegaard R.H."/>
            <person name="Michaelsen T.Y."/>
            <person name="Andersen M.H."/>
            <person name="Karst S.M."/>
            <person name="Dueholm M.S."/>
            <person name="Nielsen P.H."/>
            <person name="Albertsen M."/>
        </authorList>
    </citation>
    <scope>NUCLEOTIDE SEQUENCE</scope>
    <source>
        <strain evidence="3">Skiv_18-Q3-R9-52_MAXAC.067</strain>
    </source>
</reference>
<accession>A0A9D7XH03</accession>
<dbReference type="EMBL" id="JADKIO010000004">
    <property type="protein sequence ID" value="MBK9795168.1"/>
    <property type="molecule type" value="Genomic_DNA"/>
</dbReference>
<feature type="transmembrane region" description="Helical" evidence="1">
    <location>
        <begin position="342"/>
        <end position="365"/>
    </location>
</feature>
<comment type="caution">
    <text evidence="3">The sequence shown here is derived from an EMBL/GenBank/DDBJ whole genome shotgun (WGS) entry which is preliminary data.</text>
</comment>
<sequence>MRSIWRWLRVALLCMVGLLSWADDPGHHQVLVLHSYHQSYSWTANIHAAMVRALQGSEAGVDIHTEYLDWKHFPTQDMLNRHREMILAKYRNVRFSVVLTSDNAALEFALRQRESLFPGVPIVFSGVNGWRPDLYGKQENVTGIAELVEASGTLALALNAHPGTKKVLVICDGTETGQEIRQDVARSLEPLAQLPEITYIGKESTQDLLQLLLKEPPSTLVFLALFGNDTSGRFLDLWEFPELLSKSAMKAPVWVLYEEALGHGVLGGHLQGGERQGSLAAGLALRIINGEKASSIPVVAVPSVKWLFDDRQLKRFHIDPSLLPRDSEIRFAPPTFYERNRAWVLGSLFLLVVGFIIAVGWTLVLRRIVKQRTDKLREELAGRVRAEAHLEQTVGELQHSLAMVKSLSGLLPICGHCKKVRTDEGYWQGVEQFVTEHSDAQFSHGVCPECVDIYYSGWNPPKA</sequence>
<proteinExistence type="predicted"/>
<keyword evidence="1" id="KW-1133">Transmembrane helix</keyword>
<evidence type="ECO:0000256" key="1">
    <source>
        <dbReference type="SAM" id="Phobius"/>
    </source>
</evidence>
<feature type="chain" id="PRO_5038516223" description="Histidine kinase" evidence="2">
    <location>
        <begin position="23"/>
        <end position="463"/>
    </location>
</feature>
<evidence type="ECO:0000256" key="2">
    <source>
        <dbReference type="SAM" id="SignalP"/>
    </source>
</evidence>
<dbReference type="PANTHER" id="PTHR35271:SF1">
    <property type="entry name" value="ABC TRANSPORTER, SUBSTRATE-BINDING LIPOPROTEIN"/>
    <property type="match status" value="1"/>
</dbReference>
<dbReference type="AlphaFoldDB" id="A0A9D7XH03"/>
<protein>
    <recommendedName>
        <fullName evidence="5">Histidine kinase</fullName>
    </recommendedName>
</protein>
<organism evidence="3 4">
    <name type="scientific">Candidatus Geothrix skivensis</name>
    <dbReference type="NCBI Taxonomy" id="2954439"/>
    <lineage>
        <taxon>Bacteria</taxon>
        <taxon>Pseudomonadati</taxon>
        <taxon>Acidobacteriota</taxon>
        <taxon>Holophagae</taxon>
        <taxon>Holophagales</taxon>
        <taxon>Holophagaceae</taxon>
        <taxon>Geothrix</taxon>
    </lineage>
</organism>
<keyword evidence="2" id="KW-0732">Signal</keyword>
<evidence type="ECO:0000313" key="3">
    <source>
        <dbReference type="EMBL" id="MBK9795168.1"/>
    </source>
</evidence>
<evidence type="ECO:0000313" key="4">
    <source>
        <dbReference type="Proteomes" id="UP000886657"/>
    </source>
</evidence>
<gene>
    <name evidence="3" type="ORF">IPP58_01480</name>
</gene>
<dbReference type="PANTHER" id="PTHR35271">
    <property type="entry name" value="ABC TRANSPORTER, SUBSTRATE-BINDING LIPOPROTEIN-RELATED"/>
    <property type="match status" value="1"/>
</dbReference>
<feature type="signal peptide" evidence="2">
    <location>
        <begin position="1"/>
        <end position="22"/>
    </location>
</feature>
<dbReference type="Gene3D" id="3.40.50.2300">
    <property type="match status" value="2"/>
</dbReference>
<keyword evidence="1" id="KW-0812">Transmembrane</keyword>
<dbReference type="Proteomes" id="UP000886657">
    <property type="component" value="Unassembled WGS sequence"/>
</dbReference>
<evidence type="ECO:0008006" key="5">
    <source>
        <dbReference type="Google" id="ProtNLM"/>
    </source>
</evidence>
<dbReference type="InterPro" id="IPR007487">
    <property type="entry name" value="ABC_transpt-TYRBP-like"/>
</dbReference>